<accession>A0A8R1Z3H7</accession>
<organism evidence="1 2">
    <name type="scientific">Pristionchus pacificus</name>
    <name type="common">Parasitic nematode worm</name>
    <dbReference type="NCBI Taxonomy" id="54126"/>
    <lineage>
        <taxon>Eukaryota</taxon>
        <taxon>Metazoa</taxon>
        <taxon>Ecdysozoa</taxon>
        <taxon>Nematoda</taxon>
        <taxon>Chromadorea</taxon>
        <taxon>Rhabditida</taxon>
        <taxon>Rhabditina</taxon>
        <taxon>Diplogasteromorpha</taxon>
        <taxon>Diplogasteroidea</taxon>
        <taxon>Neodiplogasteridae</taxon>
        <taxon>Pristionchus</taxon>
    </lineage>
</organism>
<dbReference type="AlphaFoldDB" id="A0A2A6CS49"/>
<keyword evidence="2" id="KW-1185">Reference proteome</keyword>
<proteinExistence type="predicted"/>
<evidence type="ECO:0000313" key="1">
    <source>
        <dbReference type="EnsemblMetazoa" id="PPA44634.1"/>
    </source>
</evidence>
<reference evidence="1" key="2">
    <citation type="submission" date="2022-06" db="UniProtKB">
        <authorList>
            <consortium name="EnsemblMetazoa"/>
        </authorList>
    </citation>
    <scope>IDENTIFICATION</scope>
    <source>
        <strain evidence="1">PS312</strain>
    </source>
</reference>
<dbReference type="EnsemblMetazoa" id="PPA44634.1">
    <property type="protein sequence ID" value="PPA44634.1"/>
    <property type="gene ID" value="WBGene00283003"/>
</dbReference>
<dbReference type="Proteomes" id="UP000005239">
    <property type="component" value="Unassembled WGS sequence"/>
</dbReference>
<name>A0A2A6CS49_PRIPA</name>
<sequence length="99" mass="11337">MPEDVARALFSFELRYGRLAAWQNEPAVQATSEGQKDNEETADMADYLCPKKMQEGFSLSHIFFRGESIKVKKADFVNKETVFCGINGRRPDYYYNGIV</sequence>
<evidence type="ECO:0000313" key="2">
    <source>
        <dbReference type="Proteomes" id="UP000005239"/>
    </source>
</evidence>
<accession>A0A2A6CS49</accession>
<gene>
    <name evidence="1" type="primary">WBGene00283003</name>
</gene>
<reference evidence="2" key="1">
    <citation type="journal article" date="2008" name="Nat. Genet.">
        <title>The Pristionchus pacificus genome provides a unique perspective on nematode lifestyle and parasitism.</title>
        <authorList>
            <person name="Dieterich C."/>
            <person name="Clifton S.W."/>
            <person name="Schuster L.N."/>
            <person name="Chinwalla A."/>
            <person name="Delehaunty K."/>
            <person name="Dinkelacker I."/>
            <person name="Fulton L."/>
            <person name="Fulton R."/>
            <person name="Godfrey J."/>
            <person name="Minx P."/>
            <person name="Mitreva M."/>
            <person name="Roeseler W."/>
            <person name="Tian H."/>
            <person name="Witte H."/>
            <person name="Yang S.P."/>
            <person name="Wilson R.K."/>
            <person name="Sommer R.J."/>
        </authorList>
    </citation>
    <scope>NUCLEOTIDE SEQUENCE [LARGE SCALE GENOMIC DNA]</scope>
    <source>
        <strain evidence="2">PS312</strain>
    </source>
</reference>
<protein>
    <submittedName>
        <fullName evidence="1">Uncharacterized protein</fullName>
    </submittedName>
</protein>